<organism evidence="5 6">
    <name type="scientific">Bacillus suaedaesalsae</name>
    <dbReference type="NCBI Taxonomy" id="2810349"/>
    <lineage>
        <taxon>Bacteria</taxon>
        <taxon>Bacillati</taxon>
        <taxon>Bacillota</taxon>
        <taxon>Bacilli</taxon>
        <taxon>Bacillales</taxon>
        <taxon>Bacillaceae</taxon>
        <taxon>Bacillus</taxon>
    </lineage>
</organism>
<gene>
    <name evidence="5" type="ORF">JR050_00620</name>
</gene>
<dbReference type="InterPro" id="IPR027383">
    <property type="entry name" value="Znf_put"/>
</dbReference>
<dbReference type="Gene3D" id="1.10.10.1320">
    <property type="entry name" value="Anti-sigma factor, zinc-finger domain"/>
    <property type="match status" value="1"/>
</dbReference>
<protein>
    <recommendedName>
        <fullName evidence="2">Anti-sigma-W factor RsiW</fullName>
    </recommendedName>
</protein>
<dbReference type="Pfam" id="PF13490">
    <property type="entry name" value="zf-HC2"/>
    <property type="match status" value="1"/>
</dbReference>
<evidence type="ECO:0000313" key="6">
    <source>
        <dbReference type="Proteomes" id="UP001518925"/>
    </source>
</evidence>
<dbReference type="EMBL" id="JAFELM010000003">
    <property type="protein sequence ID" value="MBM6616195.1"/>
    <property type="molecule type" value="Genomic_DNA"/>
</dbReference>
<keyword evidence="3" id="KW-1133">Transmembrane helix</keyword>
<evidence type="ECO:0000259" key="4">
    <source>
        <dbReference type="Pfam" id="PF13490"/>
    </source>
</evidence>
<evidence type="ECO:0000256" key="3">
    <source>
        <dbReference type="SAM" id="Phobius"/>
    </source>
</evidence>
<evidence type="ECO:0000256" key="1">
    <source>
        <dbReference type="ARBA" id="ARBA00024353"/>
    </source>
</evidence>
<comment type="similarity">
    <text evidence="1">Belongs to the zinc-associated anti-sigma factor (ZAS) superfamily. Anti-sigma-W factor family.</text>
</comment>
<proteinExistence type="inferred from homology"/>
<keyword evidence="3" id="KW-0812">Transmembrane</keyword>
<feature type="domain" description="Putative zinc-finger" evidence="4">
    <location>
        <begin position="8"/>
        <end position="38"/>
    </location>
</feature>
<evidence type="ECO:0000256" key="2">
    <source>
        <dbReference type="ARBA" id="ARBA00024438"/>
    </source>
</evidence>
<dbReference type="RefSeq" id="WP_204201590.1">
    <property type="nucleotide sequence ID" value="NZ_JAFELM010000003.1"/>
</dbReference>
<keyword evidence="6" id="KW-1185">Reference proteome</keyword>
<comment type="caution">
    <text evidence="5">The sequence shown here is derived from an EMBL/GenBank/DDBJ whole genome shotgun (WGS) entry which is preliminary data.</text>
</comment>
<reference evidence="5 6" key="1">
    <citation type="submission" date="2021-02" db="EMBL/GenBank/DDBJ databases">
        <title>Bacillus sp. RD4P76, an endophyte from a halophyte.</title>
        <authorList>
            <person name="Sun J.-Q."/>
        </authorList>
    </citation>
    <scope>NUCLEOTIDE SEQUENCE [LARGE SCALE GENOMIC DNA]</scope>
    <source>
        <strain evidence="5 6">RD4P76</strain>
    </source>
</reference>
<dbReference type="InterPro" id="IPR041916">
    <property type="entry name" value="Anti_sigma_zinc_sf"/>
</dbReference>
<sequence length="208" mass="24297">MKCEPKYIEYMHDYLDEDLTEEHERELRDHLVKCSECQQHFHELKKTIALVQSTSHIQAPSDFTSKVMQRLPEEKKIVQVKRWMRIHPLVTAAAVFFVLMFGGMYQMWNEDQELAVSKQPNIRIEDNIVIVPEGKVVDGDLFVRNGDVRIEGEVKGNVTVINGKQYLASAGSVTGEIKEIDQMFEWIWFHIKQGVKETTEFFNRSHEN</sequence>
<name>A0ABS2DCK4_9BACI</name>
<keyword evidence="3" id="KW-0472">Membrane</keyword>
<dbReference type="Proteomes" id="UP001518925">
    <property type="component" value="Unassembled WGS sequence"/>
</dbReference>
<evidence type="ECO:0000313" key="5">
    <source>
        <dbReference type="EMBL" id="MBM6616195.1"/>
    </source>
</evidence>
<accession>A0ABS2DCK4</accession>
<feature type="transmembrane region" description="Helical" evidence="3">
    <location>
        <begin position="89"/>
        <end position="108"/>
    </location>
</feature>